<evidence type="ECO:0000313" key="1">
    <source>
        <dbReference type="EMBL" id="AIA34115.1"/>
    </source>
</evidence>
<dbReference type="GeneID" id="31507670"/>
<sequence length="113" mass="13485">MKKMLWKDAQNLYENHKYANHIFFILFVLDNDLNSRLMKEIVHKVEKHFDGYNGIIFIEVDAIEAELYQVPNNKFQVLQTPTFCIIKNKNIYNAGHNLYPKEIIIDWLQEAIN</sequence>
<dbReference type="Gene3D" id="3.40.30.10">
    <property type="entry name" value="Glutaredoxin"/>
    <property type="match status" value="1"/>
</dbReference>
<dbReference type="InterPro" id="IPR036249">
    <property type="entry name" value="Thioredoxin-like_sf"/>
</dbReference>
<dbReference type="AlphaFoldDB" id="A0A059Y421"/>
<evidence type="ECO:0000313" key="2">
    <source>
        <dbReference type="Proteomes" id="UP000027182"/>
    </source>
</evidence>
<dbReference type="EMBL" id="CP005933">
    <property type="protein sequence ID" value="AIA34115.1"/>
    <property type="molecule type" value="Genomic_DNA"/>
</dbReference>
<protein>
    <submittedName>
        <fullName evidence="1">Thioredoxin</fullName>
    </submittedName>
</protein>
<dbReference type="Proteomes" id="UP000027182">
    <property type="component" value="Chromosome"/>
</dbReference>
<accession>A0A059Y421</accession>
<dbReference type="KEGG" id="mbq:K668_02695"/>
<dbReference type="HOGENOM" id="CLU_090389_10_4_14"/>
<dbReference type="PATRIC" id="fig|1316930.3.peg.554"/>
<dbReference type="RefSeq" id="WP_013456450.1">
    <property type="nucleotide sequence ID" value="NZ_CP005933.1"/>
</dbReference>
<gene>
    <name evidence="1" type="ORF">K668_02695</name>
</gene>
<organism evidence="1 2">
    <name type="scientific">Mycoplasmopsis bovis CQ-W70</name>
    <dbReference type="NCBI Taxonomy" id="1316930"/>
    <lineage>
        <taxon>Bacteria</taxon>
        <taxon>Bacillati</taxon>
        <taxon>Mycoplasmatota</taxon>
        <taxon>Mycoplasmoidales</taxon>
        <taxon>Metamycoplasmataceae</taxon>
        <taxon>Mycoplasmopsis</taxon>
    </lineage>
</organism>
<name>A0A059Y421_MYCBV</name>
<proteinExistence type="predicted"/>
<dbReference type="SUPFAM" id="SSF52833">
    <property type="entry name" value="Thioredoxin-like"/>
    <property type="match status" value="1"/>
</dbReference>
<reference evidence="1 2" key="1">
    <citation type="submission" date="2013-04" db="EMBL/GenBank/DDBJ databases">
        <authorList>
            <person name="Lin L."/>
            <person name="Zeng Z."/>
            <person name="Xie J."/>
            <person name="Luo L."/>
            <person name="Yang Z."/>
            <person name="Liang W."/>
            <person name="Lin H."/>
            <person name="Dong C."/>
            <person name="Sun Y."/>
        </authorList>
    </citation>
    <scope>NUCLEOTIDE SEQUENCE [LARGE SCALE GENOMIC DNA]</scope>
    <source>
        <strain evidence="1 2">CQ-W70</strain>
    </source>
</reference>